<sequence length="69" mass="7674">MNFSPYSWRLGMTSLVLSMGLTMFPLPVTTDSANGFTPHELAITALLPTWKPVKCFLFPNLSECKSAHK</sequence>
<organism evidence="2 3">
    <name type="scientific">Arcanobacterium haemolyticum (strain ATCC 9345 / DSM 20595 / CCM 5947 / CCUG 17215 / LMG 16163 / NBRC 15585 / NCTC 8452 / 11018)</name>
    <dbReference type="NCBI Taxonomy" id="644284"/>
    <lineage>
        <taxon>Bacteria</taxon>
        <taxon>Bacillati</taxon>
        <taxon>Actinomycetota</taxon>
        <taxon>Actinomycetes</taxon>
        <taxon>Actinomycetales</taxon>
        <taxon>Actinomycetaceae</taxon>
        <taxon>Arcanobacterium</taxon>
    </lineage>
</organism>
<dbReference type="KEGG" id="ahe:Arch_0528"/>
<accession>D7BMX2</accession>
<keyword evidence="1" id="KW-0472">Membrane</keyword>
<keyword evidence="1" id="KW-0812">Transmembrane</keyword>
<dbReference type="EMBL" id="CP002045">
    <property type="protein sequence ID" value="ADH92271.1"/>
    <property type="molecule type" value="Genomic_DNA"/>
</dbReference>
<keyword evidence="1" id="KW-1133">Transmembrane helix</keyword>
<protein>
    <submittedName>
        <fullName evidence="2">Uncharacterized protein</fullName>
    </submittedName>
</protein>
<evidence type="ECO:0000313" key="2">
    <source>
        <dbReference type="EMBL" id="ADH92271.1"/>
    </source>
</evidence>
<name>D7BMX2_ARCHD</name>
<proteinExistence type="predicted"/>
<evidence type="ECO:0000313" key="3">
    <source>
        <dbReference type="Proteomes" id="UP000000376"/>
    </source>
</evidence>
<keyword evidence="3" id="KW-1185">Reference proteome</keyword>
<dbReference type="HOGENOM" id="CLU_2766871_0_0_11"/>
<dbReference type="Proteomes" id="UP000000376">
    <property type="component" value="Chromosome"/>
</dbReference>
<gene>
    <name evidence="2" type="ordered locus">Arch_0528</name>
</gene>
<reference evidence="2 3" key="1">
    <citation type="journal article" date="2010" name="Stand. Genomic Sci.">
        <title>Complete genome sequence of Arcanobacterium haemolyticum type strain (11018).</title>
        <authorList>
            <person name="Yasawong M."/>
            <person name="Teshima H."/>
            <person name="Lapidus A."/>
            <person name="Nolan M."/>
            <person name="Lucas S."/>
            <person name="Glavina Del Rio T."/>
            <person name="Tice H."/>
            <person name="Cheng J."/>
            <person name="Bruce D."/>
            <person name="Detter C."/>
            <person name="Tapia R."/>
            <person name="Han C."/>
            <person name="Goodwin L."/>
            <person name="Pitluck S."/>
            <person name="Liolios K."/>
            <person name="Ivanova N."/>
            <person name="Mavromatis K."/>
            <person name="Mikhailova N."/>
            <person name="Pati A."/>
            <person name="Chen A."/>
            <person name="Palaniappan K."/>
            <person name="Land M."/>
            <person name="Hauser L."/>
            <person name="Chang Y."/>
            <person name="Jeffries C."/>
            <person name="Rohde M."/>
            <person name="Sikorski J."/>
            <person name="Pukall R."/>
            <person name="Goker M."/>
            <person name="Woyke T."/>
            <person name="Bristow J."/>
            <person name="Eisen J."/>
            <person name="Markowitz V."/>
            <person name="Hugenholtz P."/>
            <person name="Kyrpides N."/>
            <person name="Klenk H."/>
        </authorList>
    </citation>
    <scope>NUCLEOTIDE SEQUENCE [LARGE SCALE GENOMIC DNA]</scope>
    <source>
        <strain evidence="3">ATCC 9345 / DSM 20595 / CCUG 17215 / LMG 16163 / NBRC 15585 / NCTC 8452 / 11018</strain>
    </source>
</reference>
<dbReference type="STRING" id="644284.Arch_0528"/>
<dbReference type="AlphaFoldDB" id="D7BMX2"/>
<feature type="transmembrane region" description="Helical" evidence="1">
    <location>
        <begin position="6"/>
        <end position="26"/>
    </location>
</feature>
<evidence type="ECO:0000256" key="1">
    <source>
        <dbReference type="SAM" id="Phobius"/>
    </source>
</evidence>